<dbReference type="Gene3D" id="3.40.50.300">
    <property type="entry name" value="P-loop containing nucleotide triphosphate hydrolases"/>
    <property type="match status" value="1"/>
</dbReference>
<dbReference type="Gene3D" id="1.10.10.10">
    <property type="entry name" value="Winged helix-like DNA-binding domain superfamily/Winged helix DNA-binding domain"/>
    <property type="match status" value="1"/>
</dbReference>
<dbReference type="GO" id="GO:0051301">
    <property type="term" value="P:cell division"/>
    <property type="evidence" value="ECO:0007669"/>
    <property type="project" value="UniProtKB-KW"/>
</dbReference>
<keyword evidence="8" id="KW-1185">Reference proteome</keyword>
<evidence type="ECO:0000256" key="6">
    <source>
        <dbReference type="ARBA" id="ARBA00023306"/>
    </source>
</evidence>
<dbReference type="GO" id="GO:0006270">
    <property type="term" value="P:DNA replication initiation"/>
    <property type="evidence" value="ECO:0007669"/>
    <property type="project" value="InterPro"/>
</dbReference>
<evidence type="ECO:0000256" key="5">
    <source>
        <dbReference type="ARBA" id="ARBA00023242"/>
    </source>
</evidence>
<dbReference type="PIRSF" id="PIRSF001767">
    <property type="entry name" value="Cdc6"/>
    <property type="match status" value="1"/>
</dbReference>
<dbReference type="OrthoDB" id="1926878at2759"/>
<evidence type="ECO:0000256" key="7">
    <source>
        <dbReference type="SAM" id="MobiDB-lite"/>
    </source>
</evidence>
<dbReference type="KEGG" id="foc:113204724"/>
<keyword evidence="5" id="KW-0539">Nucleus</keyword>
<dbReference type="InterPro" id="IPR027417">
    <property type="entry name" value="P-loop_NTPase"/>
</dbReference>
<dbReference type="GeneID" id="113204724"/>
<feature type="compositionally biased region" description="Polar residues" evidence="7">
    <location>
        <begin position="1"/>
        <end position="10"/>
    </location>
</feature>
<feature type="region of interest" description="Disordered" evidence="7">
    <location>
        <begin position="1"/>
        <end position="23"/>
    </location>
</feature>
<dbReference type="GO" id="GO:0016887">
    <property type="term" value="F:ATP hydrolysis activity"/>
    <property type="evidence" value="ECO:0007669"/>
    <property type="project" value="InterPro"/>
</dbReference>
<dbReference type="InterPro" id="IPR049945">
    <property type="entry name" value="AAA_22"/>
</dbReference>
<keyword evidence="4" id="KW-0235">DNA replication</keyword>
<protein>
    <submittedName>
        <fullName evidence="9">Cell division control protein 6 homolog isoform X1</fullName>
    </submittedName>
</protein>
<reference evidence="9" key="1">
    <citation type="submission" date="2025-08" db="UniProtKB">
        <authorList>
            <consortium name="RefSeq"/>
        </authorList>
    </citation>
    <scope>IDENTIFICATION</scope>
    <source>
        <tissue evidence="9">Whole organism</tissue>
    </source>
</reference>
<dbReference type="Gene3D" id="1.10.8.60">
    <property type="match status" value="1"/>
</dbReference>
<dbReference type="GO" id="GO:0003688">
    <property type="term" value="F:DNA replication origin binding"/>
    <property type="evidence" value="ECO:0007669"/>
    <property type="project" value="TreeGrafter"/>
</dbReference>
<proteinExistence type="inferred from homology"/>
<dbReference type="InterPro" id="IPR003593">
    <property type="entry name" value="AAA+_ATPase"/>
</dbReference>
<evidence type="ECO:0000313" key="9">
    <source>
        <dbReference type="RefSeq" id="XP_026275781.1"/>
    </source>
</evidence>
<dbReference type="SMART" id="SM01074">
    <property type="entry name" value="Cdc6_C"/>
    <property type="match status" value="1"/>
</dbReference>
<dbReference type="Pfam" id="PF09079">
    <property type="entry name" value="WHD_Cdc6"/>
    <property type="match status" value="1"/>
</dbReference>
<dbReference type="PANTHER" id="PTHR10763:SF26">
    <property type="entry name" value="CELL DIVISION CONTROL PROTEIN 6 HOMOLOG"/>
    <property type="match status" value="1"/>
</dbReference>
<dbReference type="InterPro" id="IPR036388">
    <property type="entry name" value="WH-like_DNA-bd_sf"/>
</dbReference>
<accession>A0A6J1SAQ3</accession>
<comment type="similarity">
    <text evidence="2">Belongs to the CDC6/cdc18 family.</text>
</comment>
<dbReference type="InterPro" id="IPR054425">
    <property type="entry name" value="Cdc6_ORC1-like_ATPase_lid"/>
</dbReference>
<dbReference type="GO" id="GO:0033314">
    <property type="term" value="P:mitotic DNA replication checkpoint signaling"/>
    <property type="evidence" value="ECO:0007669"/>
    <property type="project" value="TreeGrafter"/>
</dbReference>
<dbReference type="Proteomes" id="UP000504606">
    <property type="component" value="Unplaced"/>
</dbReference>
<evidence type="ECO:0000256" key="3">
    <source>
        <dbReference type="ARBA" id="ARBA00022618"/>
    </source>
</evidence>
<keyword evidence="6" id="KW-0131">Cell cycle</keyword>
<feature type="compositionally biased region" description="Low complexity" evidence="7">
    <location>
        <begin position="140"/>
        <end position="151"/>
    </location>
</feature>
<dbReference type="InterPro" id="IPR036390">
    <property type="entry name" value="WH_DNA-bd_sf"/>
</dbReference>
<dbReference type="SUPFAM" id="SSF46785">
    <property type="entry name" value="Winged helix' DNA-binding domain"/>
    <property type="match status" value="1"/>
</dbReference>
<evidence type="ECO:0000256" key="1">
    <source>
        <dbReference type="ARBA" id="ARBA00004123"/>
    </source>
</evidence>
<dbReference type="SMART" id="SM00382">
    <property type="entry name" value="AAA"/>
    <property type="match status" value="1"/>
</dbReference>
<evidence type="ECO:0000256" key="4">
    <source>
        <dbReference type="ARBA" id="ARBA00022705"/>
    </source>
</evidence>
<dbReference type="SUPFAM" id="SSF52540">
    <property type="entry name" value="P-loop containing nucleoside triphosphate hydrolases"/>
    <property type="match status" value="1"/>
</dbReference>
<dbReference type="InterPro" id="IPR015163">
    <property type="entry name" value="Cdc6_C"/>
</dbReference>
<dbReference type="InterPro" id="IPR050311">
    <property type="entry name" value="ORC1/CDC6"/>
</dbReference>
<feature type="compositionally biased region" description="Basic and acidic residues" evidence="7">
    <location>
        <begin position="12"/>
        <end position="23"/>
    </location>
</feature>
<comment type="subcellular location">
    <subcellularLocation>
        <location evidence="1">Nucleus</location>
    </subcellularLocation>
</comment>
<dbReference type="AlphaFoldDB" id="A0A6J1SAQ3"/>
<sequence>MPPGQTNLKSYFTERKPVSDSRITRSVKAAGKDQADDVKDVSNHIHVLKTPTKTRNIINNSEVKINSKVTPSKNLRNRKNTDSNHEDICKTKSEDDTAIVLDENNIDDLFDTSPEATPSKRRTKTAKDPCSPPKIKCTESNNGQNSSPSSNIAATPSTLIKNLTLTSPAVEGKRQGALPPKSLFPDLEGLLGKARTALHTHANTNLPGREEELGKLNGFIQNHLQDKTSGSLYISGPPGTGKTACLTKVLEQPELKRQFKVVNINCTSIESPKAIWSRIADQLNIQVKTRSGKAYLEGIEKHLSSNHKMILMVLDEMDQLDTRSRSVLYTIFEWPTNYPHGIILIGIANALDLTDRLLPRLKAKLQLAPQLLHFAPYTREQLKDILTKRLEEADASNVFNQAALQLLANKLSAVNGDARRALDSARRAVENKSQQLFDAKMNATELITPSEVDMQLSSEALRKSPRKVAPPQERGRLENFERIKSPLKATSNSFKSPVRSPMKSSINASGRSPLKSPLRSTMRSPLKSPYKSPFKSPRHFNSPHKENCSPLKQKSAKKSLFNEDENVSTNLITTPLVNEPCIGVSSIMNVVNDVYGTSQSLGRIADGGEELPLHQKLAVCSLLLILREGKSKDITVGKLHDVYRRVCTKRHFDPLDSSAFLSMLGLVEARGILLLPGRGKRSRQTKVCMQWIEEEAVSALRDRDLLASIVRDKSCLS</sequence>
<organism evidence="8 9">
    <name type="scientific">Frankliniella occidentalis</name>
    <name type="common">Western flower thrips</name>
    <name type="synonym">Euthrips occidentalis</name>
    <dbReference type="NCBI Taxonomy" id="133901"/>
    <lineage>
        <taxon>Eukaryota</taxon>
        <taxon>Metazoa</taxon>
        <taxon>Ecdysozoa</taxon>
        <taxon>Arthropoda</taxon>
        <taxon>Hexapoda</taxon>
        <taxon>Insecta</taxon>
        <taxon>Pterygota</taxon>
        <taxon>Neoptera</taxon>
        <taxon>Paraneoptera</taxon>
        <taxon>Thysanoptera</taxon>
        <taxon>Terebrantia</taxon>
        <taxon>Thripoidea</taxon>
        <taxon>Thripidae</taxon>
        <taxon>Frankliniella</taxon>
    </lineage>
</organism>
<feature type="region of interest" description="Disordered" evidence="7">
    <location>
        <begin position="103"/>
        <end position="154"/>
    </location>
</feature>
<name>A0A6J1SAQ3_FRAOC</name>
<keyword evidence="3 9" id="KW-0132">Cell division</keyword>
<dbReference type="CDD" id="cd00009">
    <property type="entry name" value="AAA"/>
    <property type="match status" value="1"/>
</dbReference>
<dbReference type="Pfam" id="PF22606">
    <property type="entry name" value="Cdc6-ORC-like_ATPase_lid"/>
    <property type="match status" value="1"/>
</dbReference>
<evidence type="ECO:0000256" key="2">
    <source>
        <dbReference type="ARBA" id="ARBA00006184"/>
    </source>
</evidence>
<dbReference type="Pfam" id="PF13401">
    <property type="entry name" value="AAA_22"/>
    <property type="match status" value="1"/>
</dbReference>
<dbReference type="RefSeq" id="XP_026275781.1">
    <property type="nucleotide sequence ID" value="XM_026419996.2"/>
</dbReference>
<dbReference type="CDD" id="cd08768">
    <property type="entry name" value="Cdc6_C"/>
    <property type="match status" value="1"/>
</dbReference>
<gene>
    <name evidence="9" type="primary">LOC113204724</name>
</gene>
<dbReference type="PANTHER" id="PTHR10763">
    <property type="entry name" value="CELL DIVISION CONTROL PROTEIN 6-RELATED"/>
    <property type="match status" value="1"/>
</dbReference>
<dbReference type="FunFam" id="3.40.50.300:FF:000547">
    <property type="entry name" value="Cell division control protein"/>
    <property type="match status" value="1"/>
</dbReference>
<dbReference type="CTD" id="990"/>
<feature type="region of interest" description="Disordered" evidence="7">
    <location>
        <begin position="459"/>
        <end position="551"/>
    </location>
</feature>
<feature type="compositionally biased region" description="Basic and acidic residues" evidence="7">
    <location>
        <begin position="473"/>
        <end position="484"/>
    </location>
</feature>
<dbReference type="GO" id="GO:0005634">
    <property type="term" value="C:nucleus"/>
    <property type="evidence" value="ECO:0007669"/>
    <property type="project" value="UniProtKB-SubCell"/>
</dbReference>
<dbReference type="InterPro" id="IPR016314">
    <property type="entry name" value="Cdc6/18"/>
</dbReference>
<evidence type="ECO:0000313" key="8">
    <source>
        <dbReference type="Proteomes" id="UP000504606"/>
    </source>
</evidence>